<keyword evidence="1" id="KW-1133">Transmembrane helix</keyword>
<dbReference type="PANTHER" id="PTHR42709:SF2">
    <property type="entry name" value="INNER MEMBRANE PROTEIN YOHD"/>
    <property type="match status" value="1"/>
</dbReference>
<gene>
    <name evidence="3" type="ORF">SAMN05421783_11741</name>
</gene>
<protein>
    <submittedName>
        <fullName evidence="3">Membrane protein DedA, SNARE-associated domain</fullName>
    </submittedName>
</protein>
<accession>A0A1H2ZUH9</accession>
<organism evidence="3 4">
    <name type="scientific">Thiocapsa roseopersicina</name>
    <dbReference type="NCBI Taxonomy" id="1058"/>
    <lineage>
        <taxon>Bacteria</taxon>
        <taxon>Pseudomonadati</taxon>
        <taxon>Pseudomonadota</taxon>
        <taxon>Gammaproteobacteria</taxon>
        <taxon>Chromatiales</taxon>
        <taxon>Chromatiaceae</taxon>
        <taxon>Thiocapsa</taxon>
    </lineage>
</organism>
<dbReference type="EMBL" id="FNNZ01000017">
    <property type="protein sequence ID" value="SDX21005.1"/>
    <property type="molecule type" value="Genomic_DNA"/>
</dbReference>
<dbReference type="InterPro" id="IPR051311">
    <property type="entry name" value="DedA_domain"/>
</dbReference>
<keyword evidence="1" id="KW-0472">Membrane</keyword>
<keyword evidence="1" id="KW-0812">Transmembrane</keyword>
<reference evidence="4" key="1">
    <citation type="submission" date="2016-10" db="EMBL/GenBank/DDBJ databases">
        <authorList>
            <person name="Varghese N."/>
            <person name="Submissions S."/>
        </authorList>
    </citation>
    <scope>NUCLEOTIDE SEQUENCE [LARGE SCALE GENOMIC DNA]</scope>
    <source>
        <strain evidence="4">DSM 217</strain>
    </source>
</reference>
<dbReference type="PANTHER" id="PTHR42709">
    <property type="entry name" value="ALKALINE PHOSPHATASE LIKE PROTEIN"/>
    <property type="match status" value="1"/>
</dbReference>
<evidence type="ECO:0000313" key="4">
    <source>
        <dbReference type="Proteomes" id="UP000198816"/>
    </source>
</evidence>
<dbReference type="GO" id="GO:0005886">
    <property type="term" value="C:plasma membrane"/>
    <property type="evidence" value="ECO:0007669"/>
    <property type="project" value="TreeGrafter"/>
</dbReference>
<feature type="transmembrane region" description="Helical" evidence="1">
    <location>
        <begin position="184"/>
        <end position="201"/>
    </location>
</feature>
<sequence length="210" mass="22853">MSLEAEIATTLTSGIASLQPILDRYGLWALFVACMAEGFGIPLPGQTLLIACALLAATGKMDIVVVLIVAWTATQLGDIIGYLIGRYGLKGLLKRASKHRERLDKAEAAFARWGIGLLVVARFLDGLRQTSNIAAGALQMPWLRFLTGTILGTSLWVGAFGFGAYTLKEDFQRITDVIEPLRPYVLAFSAVLILAFIWFLVRRKSAGQHA</sequence>
<dbReference type="AlphaFoldDB" id="A0A1H2ZUH9"/>
<dbReference type="InterPro" id="IPR032816">
    <property type="entry name" value="VTT_dom"/>
</dbReference>
<keyword evidence="4" id="KW-1185">Reference proteome</keyword>
<evidence type="ECO:0000313" key="3">
    <source>
        <dbReference type="EMBL" id="SDX21005.1"/>
    </source>
</evidence>
<dbReference type="Proteomes" id="UP000198816">
    <property type="component" value="Unassembled WGS sequence"/>
</dbReference>
<feature type="transmembrane region" description="Helical" evidence="1">
    <location>
        <begin position="145"/>
        <end position="164"/>
    </location>
</feature>
<feature type="transmembrane region" description="Helical" evidence="1">
    <location>
        <begin position="27"/>
        <end position="56"/>
    </location>
</feature>
<dbReference type="OrthoDB" id="948134at2"/>
<dbReference type="RefSeq" id="WP_093034757.1">
    <property type="nucleotide sequence ID" value="NZ_FNNZ01000017.1"/>
</dbReference>
<feature type="domain" description="VTT" evidence="2">
    <location>
        <begin position="43"/>
        <end position="161"/>
    </location>
</feature>
<evidence type="ECO:0000256" key="1">
    <source>
        <dbReference type="SAM" id="Phobius"/>
    </source>
</evidence>
<evidence type="ECO:0000259" key="2">
    <source>
        <dbReference type="Pfam" id="PF09335"/>
    </source>
</evidence>
<name>A0A1H2ZUH9_THIRO</name>
<dbReference type="STRING" id="1058.SAMN05421783_11741"/>
<dbReference type="Pfam" id="PF09335">
    <property type="entry name" value="VTT_dom"/>
    <property type="match status" value="1"/>
</dbReference>
<proteinExistence type="predicted"/>
<feature type="transmembrane region" description="Helical" evidence="1">
    <location>
        <begin position="63"/>
        <end position="85"/>
    </location>
</feature>